<dbReference type="GO" id="GO:0007165">
    <property type="term" value="P:signal transduction"/>
    <property type="evidence" value="ECO:0007669"/>
    <property type="project" value="InterPro"/>
</dbReference>
<dbReference type="Gene3D" id="3.40.50.10140">
    <property type="entry name" value="Toll/interleukin-1 receptor homology (TIR) domain"/>
    <property type="match status" value="1"/>
</dbReference>
<dbReference type="AlphaFoldDB" id="A0A814DH12"/>
<gene>
    <name evidence="3" type="ORF">BJG266_LOCUS13388</name>
    <name evidence="4" type="ORF">QVE165_LOCUS42015</name>
</gene>
<evidence type="ECO:0000313" key="4">
    <source>
        <dbReference type="EMBL" id="CAF1477629.1"/>
    </source>
</evidence>
<dbReference type="Pfam" id="PF13676">
    <property type="entry name" value="TIR_2"/>
    <property type="match status" value="1"/>
</dbReference>
<dbReference type="SUPFAM" id="SSF47769">
    <property type="entry name" value="SAM/Pointed domain"/>
    <property type="match status" value="1"/>
</dbReference>
<dbReference type="InterPro" id="IPR000157">
    <property type="entry name" value="TIR_dom"/>
</dbReference>
<feature type="region of interest" description="Disordered" evidence="1">
    <location>
        <begin position="885"/>
        <end position="924"/>
    </location>
</feature>
<feature type="domain" description="TIR" evidence="2">
    <location>
        <begin position="607"/>
        <end position="724"/>
    </location>
</feature>
<sequence>MYSTPYAHQQVYSTYNNQQGSQPMFNNLNIHNTSSSPSPSSKLIVQHCNTIRQKAKVITKDELERILDESYRELKTLTVPSQINPNLKRIIIALLSIKSSTLPSLSLHKFFTLLQAPLTQIIRQWQRTSLNQNDVFMFTSIIKLLRNLLKNIFDTNRYPTWLFDTPLLTTIANLLVKMAKSKNFFNKKNHRESKAFLHLFSIYIDYQTDLNEEKTFNKDILDKLIDPVTQCLRSNHYIDIFSQLQTKKEVLKMQKRFFLSKCPSFLVSYNGSRLEQITESLLSTMLPQYLTLFNELIPLIHQWKRSTIRAINHLIKIVKHGSINTAILADHLPFIDHILTLVDTPILYNKLTVTSSKLETDLMHTIINFLANMINEPTILAYIKQKKMTASFLRLTSAQYQPLVYDAYTILAHTTTEADIKEMHNPDALLSTVTESLKNLVANQNSDNLQQTGQLLEILKGLTQHDQIKEEILKQDTFSFLLECTKKFTGNVLTLLLETLWSLSFSQKGALELREHPEFLEEIQTISKNTKDEALKKASDGLVWKLVQEPAFLEKVAKNQEAENQEAEDTLVETKEVIIGADGKEQTVTKMVRKSITPPEQIFQYDIMISYCHADSELIHKIHQFLLDQGFKIWIDLNNMFGPAMSAMAEAVENCEFVIMCMSDSYKQSTYCQAEAEYAFGCKRRLLPLIVRPGYKPDGWLGFMIGSRIYVDFGRYDFDTACGKLMNEIGLQRKRPLPSKVGVVSQHEKPDGPAPVVKAEIEKPLAIPDKLPEVYTSRKATFYYNQKHIYRWTESDVLDFLYNNKLNEVMPMCEKMDGRALIQLYKMCVAHPSGTYNILNEELKLTHNVKLPIGSYTRLLSAMERVGERHAEVVSSIAKARNLRSASRPRITLPPPPPIIVSSSPSSSPPISPQQSFHSPPAVLHTRDLHSPYDIVINSNASTSDVIKAAQRLAPHVKSINPSQQRTLYI</sequence>
<keyword evidence="5" id="KW-1185">Reference proteome</keyword>
<dbReference type="OrthoDB" id="10001301at2759"/>
<evidence type="ECO:0000259" key="2">
    <source>
        <dbReference type="Pfam" id="PF13676"/>
    </source>
</evidence>
<dbReference type="InterPro" id="IPR016024">
    <property type="entry name" value="ARM-type_fold"/>
</dbReference>
<dbReference type="PANTHER" id="PTHR46270:SF2">
    <property type="entry name" value="TIR DOMAIN-CONTAINING PROTEIN"/>
    <property type="match status" value="1"/>
</dbReference>
<organism evidence="3 6">
    <name type="scientific">Adineta steineri</name>
    <dbReference type="NCBI Taxonomy" id="433720"/>
    <lineage>
        <taxon>Eukaryota</taxon>
        <taxon>Metazoa</taxon>
        <taxon>Spiralia</taxon>
        <taxon>Gnathifera</taxon>
        <taxon>Rotifera</taxon>
        <taxon>Eurotatoria</taxon>
        <taxon>Bdelloidea</taxon>
        <taxon>Adinetida</taxon>
        <taxon>Adinetidae</taxon>
        <taxon>Adineta</taxon>
    </lineage>
</organism>
<dbReference type="InterPro" id="IPR035897">
    <property type="entry name" value="Toll_tir_struct_dom_sf"/>
</dbReference>
<comment type="caution">
    <text evidence="3">The sequence shown here is derived from an EMBL/GenBank/DDBJ whole genome shotgun (WGS) entry which is preliminary data.</text>
</comment>
<dbReference type="Proteomes" id="UP000663877">
    <property type="component" value="Unassembled WGS sequence"/>
</dbReference>
<reference evidence="3" key="1">
    <citation type="submission" date="2021-02" db="EMBL/GenBank/DDBJ databases">
        <authorList>
            <person name="Nowell W R."/>
        </authorList>
    </citation>
    <scope>NUCLEOTIDE SEQUENCE</scope>
</reference>
<accession>A0A814DH12</accession>
<name>A0A814DH12_9BILA</name>
<evidence type="ECO:0000256" key="1">
    <source>
        <dbReference type="SAM" id="MobiDB-lite"/>
    </source>
</evidence>
<dbReference type="Proteomes" id="UP000663832">
    <property type="component" value="Unassembled WGS sequence"/>
</dbReference>
<evidence type="ECO:0000313" key="6">
    <source>
        <dbReference type="Proteomes" id="UP000663877"/>
    </source>
</evidence>
<evidence type="ECO:0000313" key="5">
    <source>
        <dbReference type="Proteomes" id="UP000663832"/>
    </source>
</evidence>
<evidence type="ECO:0000313" key="3">
    <source>
        <dbReference type="EMBL" id="CAF0954288.1"/>
    </source>
</evidence>
<dbReference type="SUPFAM" id="SSF52200">
    <property type="entry name" value="Toll/Interleukin receptor TIR domain"/>
    <property type="match status" value="1"/>
</dbReference>
<proteinExistence type="predicted"/>
<dbReference type="EMBL" id="CAJNOM010000510">
    <property type="protein sequence ID" value="CAF1477629.1"/>
    <property type="molecule type" value="Genomic_DNA"/>
</dbReference>
<dbReference type="EMBL" id="CAJNOI010000054">
    <property type="protein sequence ID" value="CAF0954288.1"/>
    <property type="molecule type" value="Genomic_DNA"/>
</dbReference>
<protein>
    <recommendedName>
        <fullName evidence="2">TIR domain-containing protein</fullName>
    </recommendedName>
</protein>
<dbReference type="InterPro" id="IPR013761">
    <property type="entry name" value="SAM/pointed_sf"/>
</dbReference>
<dbReference type="SUPFAM" id="SSF48371">
    <property type="entry name" value="ARM repeat"/>
    <property type="match status" value="1"/>
</dbReference>
<dbReference type="PANTHER" id="PTHR46270">
    <property type="entry name" value="ARMADILLO-TYPE FOLD-RELATED"/>
    <property type="match status" value="1"/>
</dbReference>